<evidence type="ECO:0000313" key="2">
    <source>
        <dbReference type="Proteomes" id="UP000075901"/>
    </source>
</evidence>
<protein>
    <submittedName>
        <fullName evidence="1">Uncharacterized protein</fullName>
    </submittedName>
</protein>
<organism evidence="1 2">
    <name type="scientific">Anopheles maculatus</name>
    <dbReference type="NCBI Taxonomy" id="74869"/>
    <lineage>
        <taxon>Eukaryota</taxon>
        <taxon>Metazoa</taxon>
        <taxon>Ecdysozoa</taxon>
        <taxon>Arthropoda</taxon>
        <taxon>Hexapoda</taxon>
        <taxon>Insecta</taxon>
        <taxon>Pterygota</taxon>
        <taxon>Neoptera</taxon>
        <taxon>Endopterygota</taxon>
        <taxon>Diptera</taxon>
        <taxon>Nematocera</taxon>
        <taxon>Culicoidea</taxon>
        <taxon>Culicidae</taxon>
        <taxon>Anophelinae</taxon>
        <taxon>Anopheles</taxon>
        <taxon>Anopheles maculatus group</taxon>
    </lineage>
</organism>
<dbReference type="AlphaFoldDB" id="A0A182TAU4"/>
<dbReference type="EnsemblMetazoa" id="AMAM023110-RA">
    <property type="protein sequence ID" value="AMAM023110-PA"/>
    <property type="gene ID" value="AMAM023110"/>
</dbReference>
<name>A0A182TAU4_9DIPT</name>
<evidence type="ECO:0000313" key="1">
    <source>
        <dbReference type="EnsemblMetazoa" id="AMAM023110-PA"/>
    </source>
</evidence>
<proteinExistence type="predicted"/>
<dbReference type="VEuPathDB" id="VectorBase:AMAM023110"/>
<sequence>MISVVESLLNRAAIGEALFLPISTMNGWHGKRHGIFLRTYRTQAINSGAAYHLVVCRAIGYPLRDYYGKLNWTSKTNQLCTGRFSSYSRMVSLLHKSIPDGTDRTLSVPHDEHTGHTMVSFVTDLTESDHTAQPTAMETLAERCLGCAISYGGSTQPTTTMATVGSATVRGNWTWSYLEDGLTAEQQHPNLTDPQYDTLDAQNDYPQYEIDPAYQLRYSILGTVLLT</sequence>
<dbReference type="Proteomes" id="UP000075901">
    <property type="component" value="Unassembled WGS sequence"/>
</dbReference>
<accession>A0A182TAU4</accession>
<keyword evidence="2" id="KW-1185">Reference proteome</keyword>
<reference evidence="1" key="2">
    <citation type="submission" date="2020-05" db="UniProtKB">
        <authorList>
            <consortium name="EnsemblMetazoa"/>
        </authorList>
    </citation>
    <scope>IDENTIFICATION</scope>
    <source>
        <strain evidence="1">maculatus3</strain>
    </source>
</reference>
<reference evidence="2" key="1">
    <citation type="submission" date="2013-09" db="EMBL/GenBank/DDBJ databases">
        <title>The Genome Sequence of Anopheles maculatus species B.</title>
        <authorList>
            <consortium name="The Broad Institute Genomics Platform"/>
            <person name="Neafsey D.E."/>
            <person name="Besansky N."/>
            <person name="Howell P."/>
            <person name="Walton C."/>
            <person name="Young S.K."/>
            <person name="Zeng Q."/>
            <person name="Gargeya S."/>
            <person name="Fitzgerald M."/>
            <person name="Haas B."/>
            <person name="Abouelleil A."/>
            <person name="Allen A.W."/>
            <person name="Alvarado L."/>
            <person name="Arachchi H.M."/>
            <person name="Berlin A.M."/>
            <person name="Chapman S.B."/>
            <person name="Gainer-Dewar J."/>
            <person name="Goldberg J."/>
            <person name="Griggs A."/>
            <person name="Gujja S."/>
            <person name="Hansen M."/>
            <person name="Howarth C."/>
            <person name="Imamovic A."/>
            <person name="Ireland A."/>
            <person name="Larimer J."/>
            <person name="McCowan C."/>
            <person name="Murphy C."/>
            <person name="Pearson M."/>
            <person name="Poon T.W."/>
            <person name="Priest M."/>
            <person name="Roberts A."/>
            <person name="Saif S."/>
            <person name="Shea T."/>
            <person name="Sisk P."/>
            <person name="Sykes S."/>
            <person name="Wortman J."/>
            <person name="Nusbaum C."/>
            <person name="Birren B."/>
        </authorList>
    </citation>
    <scope>NUCLEOTIDE SEQUENCE [LARGE SCALE GENOMIC DNA]</scope>
    <source>
        <strain evidence="2">maculatus3</strain>
    </source>
</reference>